<accession>A0A0C1ELM8</accession>
<dbReference type="AlphaFoldDB" id="A0A0C1ELM8"/>
<gene>
    <name evidence="1" type="ORF">MCC93_01520</name>
</gene>
<protein>
    <submittedName>
        <fullName evidence="1">Uncharacterized protein</fullName>
    </submittedName>
</protein>
<sequence length="48" mass="5277">MRRSSETDKPRYCCLRTDNGSWGGFVMKNARNGLGSGIGLKRGLIGLF</sequence>
<name>A0A0C1ELM8_9NEIS</name>
<reference evidence="1 2" key="1">
    <citation type="submission" date="2014-12" db="EMBL/GenBank/DDBJ databases">
        <title>Genome sequence of Morococcus cerebrosus.</title>
        <authorList>
            <person name="Shin S.-K."/>
            <person name="Yi H."/>
        </authorList>
    </citation>
    <scope>NUCLEOTIDE SEQUENCE [LARGE SCALE GENOMIC DNA]</scope>
    <source>
        <strain evidence="1 2">CIP 81.93</strain>
    </source>
</reference>
<dbReference type="EMBL" id="JUFZ01000005">
    <property type="protein sequence ID" value="KIC13158.1"/>
    <property type="molecule type" value="Genomic_DNA"/>
</dbReference>
<organism evidence="1 2">
    <name type="scientific">Morococcus cerebrosus</name>
    <dbReference type="NCBI Taxonomy" id="1056807"/>
    <lineage>
        <taxon>Bacteria</taxon>
        <taxon>Pseudomonadati</taxon>
        <taxon>Pseudomonadota</taxon>
        <taxon>Betaproteobacteria</taxon>
        <taxon>Neisseriales</taxon>
        <taxon>Neisseriaceae</taxon>
        <taxon>Morococcus</taxon>
    </lineage>
</organism>
<dbReference type="Proteomes" id="UP000031390">
    <property type="component" value="Unassembled WGS sequence"/>
</dbReference>
<evidence type="ECO:0000313" key="2">
    <source>
        <dbReference type="Proteomes" id="UP000031390"/>
    </source>
</evidence>
<comment type="caution">
    <text evidence="1">The sequence shown here is derived from an EMBL/GenBank/DDBJ whole genome shotgun (WGS) entry which is preliminary data.</text>
</comment>
<proteinExistence type="predicted"/>
<evidence type="ECO:0000313" key="1">
    <source>
        <dbReference type="EMBL" id="KIC13158.1"/>
    </source>
</evidence>